<dbReference type="EMBL" id="FNEK01000009">
    <property type="protein sequence ID" value="SDI95471.1"/>
    <property type="molecule type" value="Genomic_DNA"/>
</dbReference>
<accession>A0A1G8PSL5</accession>
<comment type="similarity">
    <text evidence="2 8">Belongs to the 4-toluene sulfonate uptake permease (TSUP) (TC 2.A.102) family.</text>
</comment>
<dbReference type="InterPro" id="IPR052017">
    <property type="entry name" value="TSUP"/>
</dbReference>
<feature type="transmembrane region" description="Helical" evidence="8">
    <location>
        <begin position="109"/>
        <end position="127"/>
    </location>
</feature>
<evidence type="ECO:0000256" key="4">
    <source>
        <dbReference type="ARBA" id="ARBA00022475"/>
    </source>
</evidence>
<protein>
    <recommendedName>
        <fullName evidence="8">Probable membrane transporter protein</fullName>
    </recommendedName>
</protein>
<evidence type="ECO:0000256" key="1">
    <source>
        <dbReference type="ARBA" id="ARBA00004651"/>
    </source>
</evidence>
<evidence type="ECO:0000313" key="9">
    <source>
        <dbReference type="EMBL" id="SDI95471.1"/>
    </source>
</evidence>
<feature type="transmembrane region" description="Helical" evidence="8">
    <location>
        <begin position="180"/>
        <end position="201"/>
    </location>
</feature>
<organism evidence="9 10">
    <name type="scientific">Aliiruegeria lutimaris</name>
    <dbReference type="NCBI Taxonomy" id="571298"/>
    <lineage>
        <taxon>Bacteria</taxon>
        <taxon>Pseudomonadati</taxon>
        <taxon>Pseudomonadota</taxon>
        <taxon>Alphaproteobacteria</taxon>
        <taxon>Rhodobacterales</taxon>
        <taxon>Roseobacteraceae</taxon>
        <taxon>Aliiruegeria</taxon>
    </lineage>
</organism>
<dbReference type="STRING" id="571298.SAMN04488026_100990"/>
<dbReference type="RefSeq" id="WP_244520626.1">
    <property type="nucleotide sequence ID" value="NZ_FNEK01000009.1"/>
</dbReference>
<keyword evidence="3" id="KW-0813">Transport</keyword>
<dbReference type="AlphaFoldDB" id="A0A1G8PSL5"/>
<dbReference type="PANTHER" id="PTHR30269">
    <property type="entry name" value="TRANSMEMBRANE PROTEIN YFCA"/>
    <property type="match status" value="1"/>
</dbReference>
<evidence type="ECO:0000313" key="10">
    <source>
        <dbReference type="Proteomes" id="UP000199382"/>
    </source>
</evidence>
<keyword evidence="7 8" id="KW-0472">Membrane</keyword>
<dbReference type="Pfam" id="PF01925">
    <property type="entry name" value="TauE"/>
    <property type="match status" value="1"/>
</dbReference>
<feature type="transmembrane region" description="Helical" evidence="8">
    <location>
        <begin position="147"/>
        <end position="168"/>
    </location>
</feature>
<name>A0A1G8PSL5_9RHOB</name>
<feature type="transmembrane region" description="Helical" evidence="8">
    <location>
        <begin position="6"/>
        <end position="28"/>
    </location>
</feature>
<evidence type="ECO:0000256" key="7">
    <source>
        <dbReference type="ARBA" id="ARBA00023136"/>
    </source>
</evidence>
<dbReference type="InterPro" id="IPR002781">
    <property type="entry name" value="TM_pro_TauE-like"/>
</dbReference>
<comment type="subcellular location">
    <subcellularLocation>
        <location evidence="1 8">Cell membrane</location>
        <topology evidence="1 8">Multi-pass membrane protein</topology>
    </subcellularLocation>
</comment>
<proteinExistence type="inferred from homology"/>
<keyword evidence="6 8" id="KW-1133">Transmembrane helix</keyword>
<evidence type="ECO:0000256" key="6">
    <source>
        <dbReference type="ARBA" id="ARBA00022989"/>
    </source>
</evidence>
<gene>
    <name evidence="9" type="ORF">SAMN04488026_100990</name>
</gene>
<evidence type="ECO:0000256" key="8">
    <source>
        <dbReference type="RuleBase" id="RU363041"/>
    </source>
</evidence>
<evidence type="ECO:0000256" key="2">
    <source>
        <dbReference type="ARBA" id="ARBA00009142"/>
    </source>
</evidence>
<dbReference type="GO" id="GO:0005886">
    <property type="term" value="C:plasma membrane"/>
    <property type="evidence" value="ECO:0007669"/>
    <property type="project" value="UniProtKB-SubCell"/>
</dbReference>
<keyword evidence="10" id="KW-1185">Reference proteome</keyword>
<keyword evidence="5 8" id="KW-0812">Transmembrane</keyword>
<evidence type="ECO:0000256" key="5">
    <source>
        <dbReference type="ARBA" id="ARBA00022692"/>
    </source>
</evidence>
<keyword evidence="4 8" id="KW-1003">Cell membrane</keyword>
<feature type="transmembrane region" description="Helical" evidence="8">
    <location>
        <begin position="40"/>
        <end position="64"/>
    </location>
</feature>
<evidence type="ECO:0000256" key="3">
    <source>
        <dbReference type="ARBA" id="ARBA00022448"/>
    </source>
</evidence>
<dbReference type="Proteomes" id="UP000199382">
    <property type="component" value="Unassembled WGS sequence"/>
</dbReference>
<sequence length="257" mass="27114">MDLSLFMGGLPPLLFAIACGVALVAAFVKGATGFAMPMIMVSGMAAFLSPEMALAGLILPTVITNGFQAFRDGVGAALSTIKRYRYYLGVGAVFLIASAQLVRSIDERFLFGMIGFPIVAFGLLQLAGIRPRISDESRIPAEIGLGALSGIVGGVSGVWGPPLVLYLTATATPKGDQMRALGVAFGLGAILLFITHLQTGVLNARTLPFSAAMVLPALLGMRFGQKIQDRLDQESFRKVTLLVLIVAGLNLIRRAIF</sequence>
<reference evidence="9 10" key="1">
    <citation type="submission" date="2016-10" db="EMBL/GenBank/DDBJ databases">
        <authorList>
            <person name="de Groot N.N."/>
        </authorList>
    </citation>
    <scope>NUCLEOTIDE SEQUENCE [LARGE SCALE GENOMIC DNA]</scope>
    <source>
        <strain evidence="9 10">DSM 25294</strain>
    </source>
</reference>
<feature type="transmembrane region" description="Helical" evidence="8">
    <location>
        <begin position="84"/>
        <end position="102"/>
    </location>
</feature>
<dbReference type="PANTHER" id="PTHR30269:SF32">
    <property type="entry name" value="MEMBRANE TRANSPORTER PROTEIN-RELATED"/>
    <property type="match status" value="1"/>
</dbReference>
<feature type="transmembrane region" description="Helical" evidence="8">
    <location>
        <begin position="236"/>
        <end position="256"/>
    </location>
</feature>